<dbReference type="SMART" id="SM00267">
    <property type="entry name" value="GGDEF"/>
    <property type="match status" value="1"/>
</dbReference>
<dbReference type="Pfam" id="PF00563">
    <property type="entry name" value="EAL"/>
    <property type="match status" value="1"/>
</dbReference>
<feature type="domain" description="GGDEF" evidence="3">
    <location>
        <begin position="482"/>
        <end position="615"/>
    </location>
</feature>
<evidence type="ECO:0000256" key="1">
    <source>
        <dbReference type="SAM" id="Phobius"/>
    </source>
</evidence>
<gene>
    <name evidence="4" type="ORF">OF850_11555</name>
</gene>
<dbReference type="CDD" id="cd01949">
    <property type="entry name" value="GGDEF"/>
    <property type="match status" value="1"/>
</dbReference>
<dbReference type="SUPFAM" id="SSF55785">
    <property type="entry name" value="PYP-like sensor domain (PAS domain)"/>
    <property type="match status" value="1"/>
</dbReference>
<dbReference type="PROSITE" id="PS50883">
    <property type="entry name" value="EAL"/>
    <property type="match status" value="1"/>
</dbReference>
<dbReference type="NCBIfam" id="TIGR00254">
    <property type="entry name" value="GGDEF"/>
    <property type="match status" value="1"/>
</dbReference>
<keyword evidence="1" id="KW-0472">Membrane</keyword>
<dbReference type="InterPro" id="IPR035919">
    <property type="entry name" value="EAL_sf"/>
</dbReference>
<dbReference type="InterPro" id="IPR052155">
    <property type="entry name" value="Biofilm_reg_signaling"/>
</dbReference>
<evidence type="ECO:0000313" key="5">
    <source>
        <dbReference type="Proteomes" id="UP001526430"/>
    </source>
</evidence>
<dbReference type="InterPro" id="IPR043128">
    <property type="entry name" value="Rev_trsase/Diguanyl_cyclase"/>
</dbReference>
<comment type="caution">
    <text evidence="4">The sequence shown here is derived from an EMBL/GenBank/DDBJ whole genome shotgun (WGS) entry which is preliminary data.</text>
</comment>
<sequence>MTMKRLRLLLRNAYAAVTAGVLILLAAIWGLVWFATERARSDVLAATTAQLDQMAGAITVSLNRSLIETDNLLANLPNLVRNVAGASAGDRALVQILRDLNGSSLFVRDLLLLDADGRPFATALPTSRRRTVDFDWFGGEMGGLRFAGPIRNPSTQEWSLYIAREVEFSPARRGLAAAEIAVGTLASLFEMGGRTASAGSGVPEVRVESAEGRILAALPHDESRIGASAPSDERLAVQLSRHGSGVSLRTSSGGGEFLSAVRPSVYPHLLIGTSLDLDKTLRVWRSDRRSMAAGAAAFSVLVVFSGLLLLKWMASRTAAERERQHGRAMLENALESMSDGFVMFDKDDRLVVCNSRYRDMYQISAPFLVPGARFEEIMRQGALLGQYPQCGADIDGFVAEMMAWHRGNHTPMERLLPDGRWLLVTERRTPDGGTVGIRTDISALKAAEAKARRRAEEDPLTGLSNRGVLRTSLQALAGAAGARASLVLFDLDHFKAINDSYGHPVGDQLLCQVAERLRSVTRPGDTLARLGGDEYAVLIPNLVEPTQLAEFLGCMKDVIEKPVHAGDRTIRPSLSIGAARFPEDAGNPESLMQAADLALYEAKRQGRNRWAFFDKGSADALRRRSLLAEQLKVALSEDSIEIVLQPKLRLSDRQVVGFEALARWREDGVLVPPSEFIPLAEEQGIGLQLGLTLLRKALCAQRAMLDAGLEPGRMAVNFTTSQLLDGDLVATLATELLRAGLTTQRLEVEITETVLLDRSADVVNAALHAIAKLGIGIALDDFGTGYASLCHLAKLPVSQLKIDRSFVTELVEGGRGAAIARSMIALARGLGIETVAEGVETADQYEILANEGCDVVQGYLISRPLSVEMATAWLRQHQRQSQVSHLSISVLR</sequence>
<proteinExistence type="predicted"/>
<dbReference type="Gene3D" id="3.30.450.20">
    <property type="entry name" value="PAS domain"/>
    <property type="match status" value="2"/>
</dbReference>
<dbReference type="Gene3D" id="3.20.20.450">
    <property type="entry name" value="EAL domain"/>
    <property type="match status" value="1"/>
</dbReference>
<dbReference type="PANTHER" id="PTHR44757:SF2">
    <property type="entry name" value="BIOFILM ARCHITECTURE MAINTENANCE PROTEIN MBAA"/>
    <property type="match status" value="1"/>
</dbReference>
<dbReference type="InterPro" id="IPR029787">
    <property type="entry name" value="Nucleotide_cyclase"/>
</dbReference>
<reference evidence="4 5" key="1">
    <citation type="submission" date="2022-10" db="EMBL/GenBank/DDBJ databases">
        <title>Roseococcus glaciei nov., sp. nov., isolated from glacier.</title>
        <authorList>
            <person name="Liu Q."/>
            <person name="Xin Y.-H."/>
        </authorList>
    </citation>
    <scope>NUCLEOTIDE SEQUENCE [LARGE SCALE GENOMIC DNA]</scope>
    <source>
        <strain evidence="4 5">MDT2-1-1</strain>
    </source>
</reference>
<dbReference type="PROSITE" id="PS50887">
    <property type="entry name" value="GGDEF"/>
    <property type="match status" value="1"/>
</dbReference>
<keyword evidence="1" id="KW-1133">Transmembrane helix</keyword>
<dbReference type="SUPFAM" id="SSF141868">
    <property type="entry name" value="EAL domain-like"/>
    <property type="match status" value="1"/>
</dbReference>
<dbReference type="PANTHER" id="PTHR44757">
    <property type="entry name" value="DIGUANYLATE CYCLASE DGCP"/>
    <property type="match status" value="1"/>
</dbReference>
<evidence type="ECO:0000313" key="4">
    <source>
        <dbReference type="EMBL" id="MCW8086266.1"/>
    </source>
</evidence>
<keyword evidence="1" id="KW-0812">Transmembrane</keyword>
<keyword evidence="5" id="KW-1185">Reference proteome</keyword>
<dbReference type="SUPFAM" id="SSF55073">
    <property type="entry name" value="Nucleotide cyclase"/>
    <property type="match status" value="1"/>
</dbReference>
<feature type="transmembrane region" description="Helical" evidence="1">
    <location>
        <begin position="12"/>
        <end position="34"/>
    </location>
</feature>
<feature type="domain" description="EAL" evidence="2">
    <location>
        <begin position="624"/>
        <end position="878"/>
    </location>
</feature>
<dbReference type="Pfam" id="PF12860">
    <property type="entry name" value="PAS_7"/>
    <property type="match status" value="1"/>
</dbReference>
<dbReference type="Proteomes" id="UP001526430">
    <property type="component" value="Unassembled WGS sequence"/>
</dbReference>
<dbReference type="InterPro" id="IPR035965">
    <property type="entry name" value="PAS-like_dom_sf"/>
</dbReference>
<dbReference type="Gene3D" id="3.30.70.270">
    <property type="match status" value="1"/>
</dbReference>
<dbReference type="EMBL" id="JAPFQI010000008">
    <property type="protein sequence ID" value="MCW8086266.1"/>
    <property type="molecule type" value="Genomic_DNA"/>
</dbReference>
<dbReference type="CDD" id="cd01948">
    <property type="entry name" value="EAL"/>
    <property type="match status" value="1"/>
</dbReference>
<dbReference type="Pfam" id="PF00990">
    <property type="entry name" value="GGDEF"/>
    <property type="match status" value="1"/>
</dbReference>
<protein>
    <submittedName>
        <fullName evidence="4">EAL domain-containing protein</fullName>
    </submittedName>
</protein>
<organism evidence="4 5">
    <name type="scientific">Sabulicella glaciei</name>
    <dbReference type="NCBI Taxonomy" id="2984948"/>
    <lineage>
        <taxon>Bacteria</taxon>
        <taxon>Pseudomonadati</taxon>
        <taxon>Pseudomonadota</taxon>
        <taxon>Alphaproteobacteria</taxon>
        <taxon>Acetobacterales</taxon>
        <taxon>Acetobacteraceae</taxon>
        <taxon>Sabulicella</taxon>
    </lineage>
</organism>
<dbReference type="SMART" id="SM00052">
    <property type="entry name" value="EAL"/>
    <property type="match status" value="1"/>
</dbReference>
<evidence type="ECO:0000259" key="3">
    <source>
        <dbReference type="PROSITE" id="PS50887"/>
    </source>
</evidence>
<evidence type="ECO:0000259" key="2">
    <source>
        <dbReference type="PROSITE" id="PS50883"/>
    </source>
</evidence>
<dbReference type="InterPro" id="IPR001633">
    <property type="entry name" value="EAL_dom"/>
</dbReference>
<dbReference type="InterPro" id="IPR000160">
    <property type="entry name" value="GGDEF_dom"/>
</dbReference>
<accession>A0ABT3NVW7</accession>
<name>A0ABT3NVW7_9PROT</name>